<gene>
    <name evidence="1" type="ORF">J2X31_002254</name>
</gene>
<comment type="caution">
    <text evidence="1">The sequence shown here is derived from an EMBL/GenBank/DDBJ whole genome shotgun (WGS) entry which is preliminary data.</text>
</comment>
<dbReference type="PROSITE" id="PS51257">
    <property type="entry name" value="PROKAR_LIPOPROTEIN"/>
    <property type="match status" value="1"/>
</dbReference>
<reference evidence="1 2" key="1">
    <citation type="submission" date="2023-07" db="EMBL/GenBank/DDBJ databases">
        <title>Sorghum-associated microbial communities from plants grown in Nebraska, USA.</title>
        <authorList>
            <person name="Schachtman D."/>
        </authorList>
    </citation>
    <scope>NUCLEOTIDE SEQUENCE [LARGE SCALE GENOMIC DNA]</scope>
    <source>
        <strain evidence="1 2">3773</strain>
    </source>
</reference>
<evidence type="ECO:0000313" key="1">
    <source>
        <dbReference type="EMBL" id="MDR6968237.1"/>
    </source>
</evidence>
<protein>
    <recommendedName>
        <fullName evidence="3">Lipoprotein</fullName>
    </recommendedName>
</protein>
<sequence>MKKIILIFAVILTFFGCEKNDDNNNETLPPATQTGAGTFACYVNGKPYIDKSGGWFNCYYQFVEGEYYFSIGGEDENHNLLDQIVLSSNASEIENNIQYLLTCNEPGNYYAEVAFTNQLLGATTCSSSFGTMTITKLDFDNNIVSGNFEFDVIHPNSGEIIQIRDGRFDSLFTQ</sequence>
<evidence type="ECO:0008006" key="3">
    <source>
        <dbReference type="Google" id="ProtNLM"/>
    </source>
</evidence>
<dbReference type="Proteomes" id="UP001255185">
    <property type="component" value="Unassembled WGS sequence"/>
</dbReference>
<dbReference type="RefSeq" id="WP_310026745.1">
    <property type="nucleotide sequence ID" value="NZ_JAVDVI010000009.1"/>
</dbReference>
<name>A0ABU1TQI5_9FLAO</name>
<dbReference type="EMBL" id="JAVDVI010000009">
    <property type="protein sequence ID" value="MDR6968237.1"/>
    <property type="molecule type" value="Genomic_DNA"/>
</dbReference>
<accession>A0ABU1TQI5</accession>
<organism evidence="1 2">
    <name type="scientific">Flavobacterium arsenatis</name>
    <dbReference type="NCBI Taxonomy" id="1484332"/>
    <lineage>
        <taxon>Bacteria</taxon>
        <taxon>Pseudomonadati</taxon>
        <taxon>Bacteroidota</taxon>
        <taxon>Flavobacteriia</taxon>
        <taxon>Flavobacteriales</taxon>
        <taxon>Flavobacteriaceae</taxon>
        <taxon>Flavobacterium</taxon>
    </lineage>
</organism>
<keyword evidence="2" id="KW-1185">Reference proteome</keyword>
<evidence type="ECO:0000313" key="2">
    <source>
        <dbReference type="Proteomes" id="UP001255185"/>
    </source>
</evidence>
<proteinExistence type="predicted"/>